<dbReference type="GeneID" id="8926286"/>
<comment type="similarity">
    <text evidence="1">Belongs to the sulfatase family.</text>
</comment>
<gene>
    <name evidence="3" type="ORF">JK351_11910</name>
    <name evidence="6" type="ORF">JK352_10140</name>
    <name evidence="5" type="ORF">JK353_10145</name>
    <name evidence="4" type="ORF">JK354_12045</name>
</gene>
<dbReference type="Proteomes" id="UP000678484">
    <property type="component" value="Unassembled WGS sequence"/>
</dbReference>
<dbReference type="InterPro" id="IPR017850">
    <property type="entry name" value="Alkaline_phosphatase_core_sf"/>
</dbReference>
<dbReference type="GO" id="GO:0004065">
    <property type="term" value="F:arylsulfatase activity"/>
    <property type="evidence" value="ECO:0007669"/>
    <property type="project" value="TreeGrafter"/>
</dbReference>
<feature type="domain" description="Sulfatase N-terminal" evidence="2">
    <location>
        <begin position="125"/>
        <end position="262"/>
    </location>
</feature>
<dbReference type="EMBL" id="JAERQW010000008">
    <property type="protein sequence ID" value="MBS8128399.1"/>
    <property type="molecule type" value="Genomic_DNA"/>
</dbReference>
<proteinExistence type="inferred from homology"/>
<dbReference type="Proteomes" id="UP000676028">
    <property type="component" value="Unassembled WGS sequence"/>
</dbReference>
<dbReference type="EMBL" id="JAERQV010000010">
    <property type="protein sequence ID" value="MBS8124902.1"/>
    <property type="molecule type" value="Genomic_DNA"/>
</dbReference>
<dbReference type="SUPFAM" id="SSF53649">
    <property type="entry name" value="Alkaline phosphatase-like"/>
    <property type="match status" value="1"/>
</dbReference>
<comment type="caution">
    <text evidence="4">The sequence shown here is derived from an EMBL/GenBank/DDBJ whole genome shotgun (WGS) entry which is preliminary data.</text>
</comment>
<name>A0A8T5CCH0_HALVO</name>
<protein>
    <submittedName>
        <fullName evidence="4">Sulfatase-like hydrolase/transferase</fullName>
    </submittedName>
</protein>
<dbReference type="OMA" id="MFANPPR"/>
<evidence type="ECO:0000313" key="5">
    <source>
        <dbReference type="EMBL" id="MBS8128399.1"/>
    </source>
</evidence>
<dbReference type="SMR" id="A0A8T5CCH0"/>
<dbReference type="InterPro" id="IPR000917">
    <property type="entry name" value="Sulfatase_N"/>
</dbReference>
<dbReference type="EMBL" id="JAERQX010000008">
    <property type="protein sequence ID" value="MBS8132264.1"/>
    <property type="molecule type" value="Genomic_DNA"/>
</dbReference>
<dbReference type="PANTHER" id="PTHR42693">
    <property type="entry name" value="ARYLSULFATASE FAMILY MEMBER"/>
    <property type="match status" value="1"/>
</dbReference>
<dbReference type="AlphaFoldDB" id="A0A8T5CCH0"/>
<accession>A0A8T5CCH0</accession>
<sequence length="405" mass="45557">MITGPISNLSGESGFENVFIFISDSLRYDALPERIRSKGLTIKTIAAAPWTASSIPSLMSGKYPSSHNVWMFEDRLPQRPPLLSEQEDWDAGFDSEKHWLKFESSEKPPVKMLRLDGEQKLADIEPPFVHVVHDLGPHAPYGFENDEYETGPYFRDYNDPKDLQQKYQNDAEKSANYFLEILDKLENLGLREDTLCVFTSDHGELLGEGGRLGGKWGHSTPLCPELLEVPMTFIGKGIPKGETLSGVASGVDLAPTCLSAVGREIGHVDGIDLWAETPDEDRRVRSDVWQRYNAFGRELPVYVASGLWDNDGGWVKHRRSKLLRMAYYGYDVFLGDYAPPARSTTGISELVSGLKFWGRDWEKFGNTTISLQEAQKELSDELVRSEDSVELSEEQTEHLEALGYV</sequence>
<dbReference type="EMBL" id="JAERQU010000010">
    <property type="protein sequence ID" value="MBS8119864.1"/>
    <property type="molecule type" value="Genomic_DNA"/>
</dbReference>
<dbReference type="Proteomes" id="UP000679789">
    <property type="component" value="Unassembled WGS sequence"/>
</dbReference>
<dbReference type="Gene3D" id="3.40.720.10">
    <property type="entry name" value="Alkaline Phosphatase, subunit A"/>
    <property type="match status" value="2"/>
</dbReference>
<keyword evidence="4" id="KW-0378">Hydrolase</keyword>
<evidence type="ECO:0000256" key="1">
    <source>
        <dbReference type="ARBA" id="ARBA00008779"/>
    </source>
</evidence>
<evidence type="ECO:0000313" key="4">
    <source>
        <dbReference type="EMBL" id="MBS8124902.1"/>
    </source>
</evidence>
<dbReference type="RefSeq" id="WP_004041932.1">
    <property type="nucleotide sequence ID" value="NZ_JAERQU010000010.1"/>
</dbReference>
<dbReference type="Proteomes" id="UP000679371">
    <property type="component" value="Unassembled WGS sequence"/>
</dbReference>
<evidence type="ECO:0000313" key="7">
    <source>
        <dbReference type="Proteomes" id="UP000676028"/>
    </source>
</evidence>
<dbReference type="PANTHER" id="PTHR42693:SF33">
    <property type="entry name" value="ARYLSULFATASE"/>
    <property type="match status" value="1"/>
</dbReference>
<dbReference type="InterPro" id="IPR050738">
    <property type="entry name" value="Sulfatase"/>
</dbReference>
<evidence type="ECO:0000259" key="2">
    <source>
        <dbReference type="Pfam" id="PF00884"/>
    </source>
</evidence>
<dbReference type="Pfam" id="PF00884">
    <property type="entry name" value="Sulfatase"/>
    <property type="match status" value="1"/>
</dbReference>
<evidence type="ECO:0000313" key="6">
    <source>
        <dbReference type="EMBL" id="MBS8132264.1"/>
    </source>
</evidence>
<evidence type="ECO:0000313" key="3">
    <source>
        <dbReference type="EMBL" id="MBS8119864.1"/>
    </source>
</evidence>
<reference evidence="4" key="1">
    <citation type="journal article" date="2021" name="Nat. Microbiol.">
        <title>Cell division in the archaeon Haloferax volcanii relies on two FtsZ proteins with distinct functions in division ring assembly and constriction.</title>
        <authorList>
            <person name="Liao Y."/>
            <person name="Ithurbide S."/>
            <person name="Evenhuis C."/>
            <person name="Loewe J."/>
            <person name="Duggin I.G."/>
        </authorList>
    </citation>
    <scope>NUCLEOTIDE SEQUENCE</scope>
    <source>
        <strain evidence="3">H98</strain>
        <strain evidence="6">ID112 - delta_ftsZ1_delta_ftsZ2</strain>
        <strain evidence="4">ID76 - delta_ftsZ1</strain>
        <strain evidence="5">ID77 - delta_ftsZ2</strain>
    </source>
</reference>
<organism evidence="4 7">
    <name type="scientific">Haloferax volcanii</name>
    <name type="common">Halobacterium volcanii</name>
    <dbReference type="NCBI Taxonomy" id="2246"/>
    <lineage>
        <taxon>Archaea</taxon>
        <taxon>Methanobacteriati</taxon>
        <taxon>Methanobacteriota</taxon>
        <taxon>Stenosarchaea group</taxon>
        <taxon>Halobacteria</taxon>
        <taxon>Halobacteriales</taxon>
        <taxon>Haloferacaceae</taxon>
        <taxon>Haloferax</taxon>
    </lineage>
</organism>